<comment type="caution">
    <text evidence="3">The sequence shown here is derived from an EMBL/GenBank/DDBJ whole genome shotgun (WGS) entry which is preliminary data.</text>
</comment>
<sequence length="152" mass="17376">MTQPKRAKLDDIGDIQFLETMAIITGSFMIPALKRLSGGSRFFNIINKEINELERKISALKDDLNNYQEKVNCLIEKTSLTNELNDKNEEIIILNSQIEEFQKLIAQEDFSKNEDPIVGTYKSSGSANGRSNHRKRNSNTIEQIQRTANQKK</sequence>
<evidence type="ECO:0000256" key="2">
    <source>
        <dbReference type="SAM" id="MobiDB-lite"/>
    </source>
</evidence>
<organism evidence="3 4">
    <name type="scientific">Brachionus plicatilis</name>
    <name type="common">Marine rotifer</name>
    <name type="synonym">Brachionus muelleri</name>
    <dbReference type="NCBI Taxonomy" id="10195"/>
    <lineage>
        <taxon>Eukaryota</taxon>
        <taxon>Metazoa</taxon>
        <taxon>Spiralia</taxon>
        <taxon>Gnathifera</taxon>
        <taxon>Rotifera</taxon>
        <taxon>Eurotatoria</taxon>
        <taxon>Monogononta</taxon>
        <taxon>Pseudotrocha</taxon>
        <taxon>Ploima</taxon>
        <taxon>Brachionidae</taxon>
        <taxon>Brachionus</taxon>
    </lineage>
</organism>
<dbReference type="Proteomes" id="UP000276133">
    <property type="component" value="Unassembled WGS sequence"/>
</dbReference>
<evidence type="ECO:0000313" key="3">
    <source>
        <dbReference type="EMBL" id="RNA10636.1"/>
    </source>
</evidence>
<evidence type="ECO:0000313" key="4">
    <source>
        <dbReference type="Proteomes" id="UP000276133"/>
    </source>
</evidence>
<feature type="coiled-coil region" evidence="1">
    <location>
        <begin position="43"/>
        <end position="104"/>
    </location>
</feature>
<name>A0A3M7QGR4_BRAPC</name>
<feature type="region of interest" description="Disordered" evidence="2">
    <location>
        <begin position="115"/>
        <end position="152"/>
    </location>
</feature>
<dbReference type="AlphaFoldDB" id="A0A3M7QGR4"/>
<protein>
    <submittedName>
        <fullName evidence="3">Uncharacterized protein</fullName>
    </submittedName>
</protein>
<feature type="compositionally biased region" description="Polar residues" evidence="2">
    <location>
        <begin position="138"/>
        <end position="152"/>
    </location>
</feature>
<proteinExistence type="predicted"/>
<keyword evidence="1" id="KW-0175">Coiled coil</keyword>
<reference evidence="3 4" key="1">
    <citation type="journal article" date="2018" name="Sci. Rep.">
        <title>Genomic signatures of local adaptation to the degree of environmental predictability in rotifers.</title>
        <authorList>
            <person name="Franch-Gras L."/>
            <person name="Hahn C."/>
            <person name="Garcia-Roger E.M."/>
            <person name="Carmona M.J."/>
            <person name="Serra M."/>
            <person name="Gomez A."/>
        </authorList>
    </citation>
    <scope>NUCLEOTIDE SEQUENCE [LARGE SCALE GENOMIC DNA]</scope>
    <source>
        <strain evidence="3">HYR1</strain>
    </source>
</reference>
<keyword evidence="4" id="KW-1185">Reference proteome</keyword>
<gene>
    <name evidence="3" type="ORF">BpHYR1_019336</name>
</gene>
<dbReference type="EMBL" id="REGN01006146">
    <property type="protein sequence ID" value="RNA10636.1"/>
    <property type="molecule type" value="Genomic_DNA"/>
</dbReference>
<evidence type="ECO:0000256" key="1">
    <source>
        <dbReference type="SAM" id="Coils"/>
    </source>
</evidence>
<feature type="compositionally biased region" description="Polar residues" evidence="2">
    <location>
        <begin position="121"/>
        <end position="130"/>
    </location>
</feature>
<accession>A0A3M7QGR4</accession>